<proteinExistence type="predicted"/>
<dbReference type="SUPFAM" id="SSF55781">
    <property type="entry name" value="GAF domain-like"/>
    <property type="match status" value="1"/>
</dbReference>
<feature type="transmembrane region" description="Helical" evidence="3">
    <location>
        <begin position="164"/>
        <end position="185"/>
    </location>
</feature>
<keyword evidence="3" id="KW-0472">Membrane</keyword>
<comment type="caution">
    <text evidence="5">The sequence shown here is derived from an EMBL/GenBank/DDBJ whole genome shotgun (WGS) entry which is preliminary data.</text>
</comment>
<evidence type="ECO:0000256" key="2">
    <source>
        <dbReference type="SAM" id="MobiDB-lite"/>
    </source>
</evidence>
<dbReference type="SMART" id="SM00065">
    <property type="entry name" value="GAF"/>
    <property type="match status" value="1"/>
</dbReference>
<feature type="transmembrane region" description="Helical" evidence="3">
    <location>
        <begin position="132"/>
        <end position="152"/>
    </location>
</feature>
<evidence type="ECO:0000313" key="6">
    <source>
        <dbReference type="Proteomes" id="UP000611723"/>
    </source>
</evidence>
<evidence type="ECO:0000259" key="4">
    <source>
        <dbReference type="SMART" id="SM00065"/>
    </source>
</evidence>
<dbReference type="Gene3D" id="3.30.450.40">
    <property type="match status" value="1"/>
</dbReference>
<accession>A0A935C978</accession>
<evidence type="ECO:0000313" key="5">
    <source>
        <dbReference type="EMBL" id="MBK6265900.1"/>
    </source>
</evidence>
<evidence type="ECO:0000256" key="1">
    <source>
        <dbReference type="SAM" id="Coils"/>
    </source>
</evidence>
<gene>
    <name evidence="5" type="ORF">JKA74_12730</name>
</gene>
<feature type="transmembrane region" description="Helical" evidence="3">
    <location>
        <begin position="52"/>
        <end position="69"/>
    </location>
</feature>
<dbReference type="Proteomes" id="UP000611723">
    <property type="component" value="Unassembled WGS sequence"/>
</dbReference>
<reference evidence="5" key="1">
    <citation type="submission" date="2021-01" db="EMBL/GenBank/DDBJ databases">
        <title>Marivirga aurantiaca sp. nov., isolated from intertidal surface sediments.</title>
        <authorList>
            <person name="Zhang M."/>
        </authorList>
    </citation>
    <scope>NUCLEOTIDE SEQUENCE</scope>
    <source>
        <strain evidence="5">S37H4</strain>
    </source>
</reference>
<feature type="compositionally biased region" description="Basic and acidic residues" evidence="2">
    <location>
        <begin position="414"/>
        <end position="424"/>
    </location>
</feature>
<protein>
    <submittedName>
        <fullName evidence="5">GAF domain-containing protein</fullName>
    </submittedName>
</protein>
<dbReference type="InterPro" id="IPR003018">
    <property type="entry name" value="GAF"/>
</dbReference>
<keyword evidence="3" id="KW-0812">Transmembrane</keyword>
<keyword evidence="6" id="KW-1185">Reference proteome</keyword>
<name>A0A935C978_9BACT</name>
<keyword evidence="3" id="KW-1133">Transmembrane helix</keyword>
<feature type="domain" description="GAF" evidence="4">
    <location>
        <begin position="253"/>
        <end position="400"/>
    </location>
</feature>
<feature type="region of interest" description="Disordered" evidence="2">
    <location>
        <begin position="404"/>
        <end position="450"/>
    </location>
</feature>
<dbReference type="RefSeq" id="WP_201431575.1">
    <property type="nucleotide sequence ID" value="NZ_JAEQBW010000005.1"/>
</dbReference>
<sequence>MNIFTKLASLGIKEEMGDDIKMKVTLGNILTIALIILMLAYSIISAFILPELLKYCFVGLGLYILNLVVAKMGFNVLARFLIATLPAIVVGILHAAIIQNNEVPLKEIYTFQFVAVLVPFTVFDFKRVQYWLPAFIIALLPIILIDSLNNYIDVVYENKSFQEPWARNTVLFGAIFLGAFLIVFLQRLNQRQFNKVSLLVKNIEAENQKAAEKEEALKNSLTELEKAQEEEKKRVWATTGLAEIGGLLRGENDLKILTEKIVSHMVKYLKASQGALFLLEGENPDDLHLSLKAAYAFNRKKHLNRRVDSGQGLVGQCYLEKNFIYLTDVPENFISIKSGLGDANPRSILITPMIVNEEVYGIFEIASFQEIPQYQIDFMMELGENIAMTLNSFKINEKTKHLLSEMQEQSEQLRSQEEEMRQNMEELQATQEQQERQEQELRQQLDKVESEKNIIEEREKQLLKELAILKE</sequence>
<feature type="transmembrane region" description="Helical" evidence="3">
    <location>
        <begin position="26"/>
        <end position="46"/>
    </location>
</feature>
<feature type="transmembrane region" description="Helical" evidence="3">
    <location>
        <begin position="76"/>
        <end position="96"/>
    </location>
</feature>
<keyword evidence="1" id="KW-0175">Coiled coil</keyword>
<organism evidence="5 6">
    <name type="scientific">Marivirga aurantiaca</name>
    <dbReference type="NCBI Taxonomy" id="2802615"/>
    <lineage>
        <taxon>Bacteria</taxon>
        <taxon>Pseudomonadati</taxon>
        <taxon>Bacteroidota</taxon>
        <taxon>Cytophagia</taxon>
        <taxon>Cytophagales</taxon>
        <taxon>Marivirgaceae</taxon>
        <taxon>Marivirga</taxon>
    </lineage>
</organism>
<evidence type="ECO:0000256" key="3">
    <source>
        <dbReference type="SAM" id="Phobius"/>
    </source>
</evidence>
<dbReference type="EMBL" id="JAEQBW010000005">
    <property type="protein sequence ID" value="MBK6265900.1"/>
    <property type="molecule type" value="Genomic_DNA"/>
</dbReference>
<feature type="compositionally biased region" description="Basic and acidic residues" evidence="2">
    <location>
        <begin position="433"/>
        <end position="450"/>
    </location>
</feature>
<dbReference type="Pfam" id="PF13185">
    <property type="entry name" value="GAF_2"/>
    <property type="match status" value="1"/>
</dbReference>
<feature type="compositionally biased region" description="Low complexity" evidence="2">
    <location>
        <begin position="404"/>
        <end position="413"/>
    </location>
</feature>
<dbReference type="AlphaFoldDB" id="A0A935C978"/>
<feature type="coiled-coil region" evidence="1">
    <location>
        <begin position="196"/>
        <end position="234"/>
    </location>
</feature>
<dbReference type="InterPro" id="IPR029016">
    <property type="entry name" value="GAF-like_dom_sf"/>
</dbReference>